<feature type="transmembrane region" description="Helical" evidence="10">
    <location>
        <begin position="249"/>
        <end position="276"/>
    </location>
</feature>
<dbReference type="InterPro" id="IPR050222">
    <property type="entry name" value="MATE_MdtK"/>
</dbReference>
<evidence type="ECO:0000256" key="2">
    <source>
        <dbReference type="ARBA" id="ARBA00022448"/>
    </source>
</evidence>
<feature type="transmembrane region" description="Helical" evidence="10">
    <location>
        <begin position="326"/>
        <end position="347"/>
    </location>
</feature>
<proteinExistence type="predicted"/>
<dbReference type="InterPro" id="IPR048279">
    <property type="entry name" value="MdtK-like"/>
</dbReference>
<feature type="transmembrane region" description="Helical" evidence="10">
    <location>
        <begin position="430"/>
        <end position="451"/>
    </location>
</feature>
<dbReference type="InterPro" id="IPR002528">
    <property type="entry name" value="MATE_fam"/>
</dbReference>
<dbReference type="PANTHER" id="PTHR43298">
    <property type="entry name" value="MULTIDRUG RESISTANCE PROTEIN NORM-RELATED"/>
    <property type="match status" value="1"/>
</dbReference>
<dbReference type="EMBL" id="LAJY01000219">
    <property type="protein sequence ID" value="KJV09760.1"/>
    <property type="molecule type" value="Genomic_DNA"/>
</dbReference>
<evidence type="ECO:0000256" key="8">
    <source>
        <dbReference type="ARBA" id="ARBA00023136"/>
    </source>
</evidence>
<feature type="transmembrane region" description="Helical" evidence="10">
    <location>
        <begin position="282"/>
        <end position="305"/>
    </location>
</feature>
<evidence type="ECO:0000256" key="3">
    <source>
        <dbReference type="ARBA" id="ARBA00022449"/>
    </source>
</evidence>
<feature type="transmembrane region" description="Helical" evidence="10">
    <location>
        <begin position="359"/>
        <end position="382"/>
    </location>
</feature>
<comment type="subcellular location">
    <subcellularLocation>
        <location evidence="1">Cell inner membrane</location>
        <topology evidence="1">Multi-pass membrane protein</topology>
    </subcellularLocation>
</comment>
<accession>A0A0F3ISN4</accession>
<gene>
    <name evidence="11" type="ORF">VZ95_09445</name>
</gene>
<evidence type="ECO:0000256" key="7">
    <source>
        <dbReference type="ARBA" id="ARBA00023065"/>
    </source>
</evidence>
<keyword evidence="3" id="KW-0050">Antiport</keyword>
<evidence type="ECO:0000256" key="1">
    <source>
        <dbReference type="ARBA" id="ARBA00004429"/>
    </source>
</evidence>
<dbReference type="CDD" id="cd13131">
    <property type="entry name" value="MATE_NorM_like"/>
    <property type="match status" value="1"/>
</dbReference>
<feature type="transmembrane region" description="Helical" evidence="10">
    <location>
        <begin position="166"/>
        <end position="185"/>
    </location>
</feature>
<evidence type="ECO:0000313" key="11">
    <source>
        <dbReference type="EMBL" id="KJV09760.1"/>
    </source>
</evidence>
<feature type="transmembrane region" description="Helical" evidence="10">
    <location>
        <begin position="50"/>
        <end position="78"/>
    </location>
</feature>
<dbReference type="PIRSF" id="PIRSF006603">
    <property type="entry name" value="DinF"/>
    <property type="match status" value="1"/>
</dbReference>
<feature type="transmembrane region" description="Helical" evidence="10">
    <location>
        <begin position="197"/>
        <end position="223"/>
    </location>
</feature>
<keyword evidence="7" id="KW-0406">Ion transport</keyword>
<dbReference type="Proteomes" id="UP000033774">
    <property type="component" value="Unassembled WGS sequence"/>
</dbReference>
<dbReference type="RefSeq" id="WP_045775624.1">
    <property type="nucleotide sequence ID" value="NZ_LAJY01000219.1"/>
</dbReference>
<organism evidence="11 12">
    <name type="scientific">Elstera litoralis</name>
    <dbReference type="NCBI Taxonomy" id="552518"/>
    <lineage>
        <taxon>Bacteria</taxon>
        <taxon>Pseudomonadati</taxon>
        <taxon>Pseudomonadota</taxon>
        <taxon>Alphaproteobacteria</taxon>
        <taxon>Rhodospirillales</taxon>
        <taxon>Rhodospirillaceae</taxon>
        <taxon>Elstera</taxon>
    </lineage>
</organism>
<keyword evidence="4" id="KW-1003">Cell membrane</keyword>
<feature type="transmembrane region" description="Helical" evidence="10">
    <location>
        <begin position="12"/>
        <end position="30"/>
    </location>
</feature>
<dbReference type="GO" id="GO:0005886">
    <property type="term" value="C:plasma membrane"/>
    <property type="evidence" value="ECO:0007669"/>
    <property type="project" value="UniProtKB-SubCell"/>
</dbReference>
<keyword evidence="8 10" id="KW-0472">Membrane</keyword>
<feature type="transmembrane region" description="Helical" evidence="10">
    <location>
        <begin position="403"/>
        <end position="424"/>
    </location>
</feature>
<keyword evidence="12" id="KW-1185">Reference proteome</keyword>
<dbReference type="NCBIfam" id="TIGR00797">
    <property type="entry name" value="matE"/>
    <property type="match status" value="1"/>
</dbReference>
<feature type="transmembrane region" description="Helical" evidence="10">
    <location>
        <begin position="141"/>
        <end position="159"/>
    </location>
</feature>
<dbReference type="GO" id="GO:0015297">
    <property type="term" value="F:antiporter activity"/>
    <property type="evidence" value="ECO:0007669"/>
    <property type="project" value="UniProtKB-KW"/>
</dbReference>
<evidence type="ECO:0000256" key="9">
    <source>
        <dbReference type="ARBA" id="ARBA00031636"/>
    </source>
</evidence>
<reference evidence="11 12" key="1">
    <citation type="submission" date="2015-03" db="EMBL/GenBank/DDBJ databases">
        <title>Draft genome sequence of Elstera litoralis.</title>
        <authorList>
            <person name="Rahalkar M.C."/>
            <person name="Dhakephalkar P.K."/>
            <person name="Pore S.D."/>
            <person name="Arora P."/>
            <person name="Kapse N.G."/>
            <person name="Pandit P.S."/>
        </authorList>
    </citation>
    <scope>NUCLEOTIDE SEQUENCE [LARGE SCALE GENOMIC DNA]</scope>
    <source>
        <strain evidence="11 12">Dia-1</strain>
    </source>
</reference>
<evidence type="ECO:0000256" key="10">
    <source>
        <dbReference type="SAM" id="Phobius"/>
    </source>
</evidence>
<dbReference type="Pfam" id="PF01554">
    <property type="entry name" value="MatE"/>
    <property type="match status" value="2"/>
</dbReference>
<evidence type="ECO:0000313" key="12">
    <source>
        <dbReference type="Proteomes" id="UP000033774"/>
    </source>
</evidence>
<dbReference type="GO" id="GO:0042910">
    <property type="term" value="F:xenobiotic transmembrane transporter activity"/>
    <property type="evidence" value="ECO:0007669"/>
    <property type="project" value="InterPro"/>
</dbReference>
<dbReference type="AlphaFoldDB" id="A0A0F3ISN4"/>
<keyword evidence="6 10" id="KW-1133">Transmembrane helix</keyword>
<feature type="transmembrane region" description="Helical" evidence="10">
    <location>
        <begin position="98"/>
        <end position="121"/>
    </location>
</feature>
<keyword evidence="5 10" id="KW-0812">Transmembrane</keyword>
<protein>
    <recommendedName>
        <fullName evidence="9">Multidrug-efflux transporter</fullName>
    </recommendedName>
</protein>
<keyword evidence="2" id="KW-0813">Transport</keyword>
<sequence>MTKIFSAATWRAEGWAMLVLAAPVALGQLLQMGMNLTDMLVIGHLGKEPLAAAALAQGLWVFFWFFGMGLATVTAPMLAQAQGEGDTAGQARILRQGLGLNSVVGLGIALILGFSETLLLWLGQAPALAKEAGHYLDALRWSIPPLLLMTVVRNLLVTYHKANLSLAFTMGAFVVNAGLDLLLVFGGQSIGLPWIPAFGLIGAGIATATGCWLMVGAMLVYIVTQAPFAALWRTGGAWRPEAVLWRRMLTLGLPISITMVMEVGLFAIAGLMMGWLGTDALAAHQIAILLASLTFMVPWGISQAATVRIAAAVGRGEPAAAAQAGWVAQGMGLAVMGSAAIVLWLVPYPLARQFLDAEAVANVAVLELAVTYLAVAALFQLFDGMQVIGTASLRGLSDTRVPMLFAVFGYWGVGLTTSYVLGFLLGWQGIGVWIGLATGLATVSFLMVWRFRALTQGQGRAIPQRI</sequence>
<evidence type="ECO:0000256" key="4">
    <source>
        <dbReference type="ARBA" id="ARBA00022475"/>
    </source>
</evidence>
<evidence type="ECO:0000256" key="6">
    <source>
        <dbReference type="ARBA" id="ARBA00022989"/>
    </source>
</evidence>
<dbReference type="PANTHER" id="PTHR43298:SF2">
    <property type="entry name" value="FMN_FAD EXPORTER YEEO-RELATED"/>
    <property type="match status" value="1"/>
</dbReference>
<dbReference type="GO" id="GO:0006811">
    <property type="term" value="P:monoatomic ion transport"/>
    <property type="evidence" value="ECO:0007669"/>
    <property type="project" value="UniProtKB-KW"/>
</dbReference>
<evidence type="ECO:0000256" key="5">
    <source>
        <dbReference type="ARBA" id="ARBA00022692"/>
    </source>
</evidence>
<comment type="caution">
    <text evidence="11">The sequence shown here is derived from an EMBL/GenBank/DDBJ whole genome shotgun (WGS) entry which is preliminary data.</text>
</comment>
<name>A0A0F3ISN4_9PROT</name>